<dbReference type="PANTHER" id="PTHR39210">
    <property type="entry name" value="HEPARIN-SULFATE LYASE"/>
    <property type="match status" value="1"/>
</dbReference>
<gene>
    <name evidence="6" type="ORF">SAMN05192565_103244</name>
</gene>
<keyword evidence="4" id="KW-0456">Lyase</keyword>
<dbReference type="RefSeq" id="WP_177232315.1">
    <property type="nucleotide sequence ID" value="NZ_FOPM01000003.1"/>
</dbReference>
<dbReference type="Pfam" id="PF07940">
    <property type="entry name" value="Hepar_II_III_C"/>
    <property type="match status" value="1"/>
</dbReference>
<keyword evidence="2" id="KW-0732">Signal</keyword>
<dbReference type="Proteomes" id="UP000199229">
    <property type="component" value="Unassembled WGS sequence"/>
</dbReference>
<evidence type="ECO:0000256" key="3">
    <source>
        <dbReference type="ARBA" id="ARBA00022764"/>
    </source>
</evidence>
<feature type="domain" description="Heparinase II/III-like C-terminal" evidence="5">
    <location>
        <begin position="344"/>
        <end position="564"/>
    </location>
</feature>
<dbReference type="EMBL" id="FOPM01000003">
    <property type="protein sequence ID" value="SFG45461.1"/>
    <property type="molecule type" value="Genomic_DNA"/>
</dbReference>
<evidence type="ECO:0000256" key="2">
    <source>
        <dbReference type="ARBA" id="ARBA00022729"/>
    </source>
</evidence>
<dbReference type="Gene3D" id="1.50.10.100">
    <property type="entry name" value="Chondroitin AC/alginate lyase"/>
    <property type="match status" value="1"/>
</dbReference>
<dbReference type="GO" id="GO:0016829">
    <property type="term" value="F:lyase activity"/>
    <property type="evidence" value="ECO:0007669"/>
    <property type="project" value="UniProtKB-KW"/>
</dbReference>
<dbReference type="Gene3D" id="2.70.98.70">
    <property type="match status" value="1"/>
</dbReference>
<evidence type="ECO:0000313" key="6">
    <source>
        <dbReference type="EMBL" id="SFG45461.1"/>
    </source>
</evidence>
<comment type="subcellular location">
    <subcellularLocation>
        <location evidence="1">Periplasm</location>
    </subcellularLocation>
</comment>
<name>A0A1I2S643_9HYPH</name>
<evidence type="ECO:0000256" key="4">
    <source>
        <dbReference type="ARBA" id="ARBA00023239"/>
    </source>
</evidence>
<protein>
    <submittedName>
        <fullName evidence="6">Heparinase II/III-like protein</fullName>
    </submittedName>
</protein>
<accession>A0A1I2S643</accession>
<dbReference type="InterPro" id="IPR008929">
    <property type="entry name" value="Chondroitin_lyas"/>
</dbReference>
<dbReference type="InterPro" id="IPR012480">
    <property type="entry name" value="Hepar_II_III_C"/>
</dbReference>
<dbReference type="GO" id="GO:0042597">
    <property type="term" value="C:periplasmic space"/>
    <property type="evidence" value="ECO:0007669"/>
    <property type="project" value="UniProtKB-SubCell"/>
</dbReference>
<keyword evidence="7" id="KW-1185">Reference proteome</keyword>
<reference evidence="7" key="1">
    <citation type="submission" date="2016-10" db="EMBL/GenBank/DDBJ databases">
        <authorList>
            <person name="Varghese N."/>
            <person name="Submissions S."/>
        </authorList>
    </citation>
    <scope>NUCLEOTIDE SEQUENCE [LARGE SCALE GENOMIC DNA]</scope>
    <source>
        <strain evidence="7">Gh-105</strain>
    </source>
</reference>
<organism evidence="6 7">
    <name type="scientific">Methylobacterium gossipiicola</name>
    <dbReference type="NCBI Taxonomy" id="582675"/>
    <lineage>
        <taxon>Bacteria</taxon>
        <taxon>Pseudomonadati</taxon>
        <taxon>Pseudomonadota</taxon>
        <taxon>Alphaproteobacteria</taxon>
        <taxon>Hyphomicrobiales</taxon>
        <taxon>Methylobacteriaceae</taxon>
        <taxon>Methylobacterium</taxon>
    </lineage>
</organism>
<dbReference type="AlphaFoldDB" id="A0A1I2S643"/>
<sequence length="578" mass="62316">MSSFIRTLTTALRAISYVPPHALIGHARRRYRNKTVPLRAASYRAAIERVAVAFPEFAPSEPAHRAAAVVAVFQEAKQAKNVPDCLAGRFTFLNRTVDFGSAEQIDWTVRADAGNHQLWRWNLANFGYACTLMDRTPEEGLAFVAGLIPGFLRSADFSNGAVFSETWHPYAASQRTLALTAALVRAPAALRGTPDWTRVEAFLRYNVAFLLRNLETELGYNHLERNLSALALFGLSRARFPPAIAAALRRNFGPVVEASFGEDGGQLERSAMYQSLSVQSLRILREVPIWTEAQARLIDRRLGSVEAALAALTLGDDQPVMFNDAWIGEGPPTSAVLPGAPAVGFRAMPDCGYVRLACGPFVAVFDAGPIGVDMNPGHGHADFLAIETSVGPHRLIVDPGTYSYSAGPVRDAARAWGSHNGPSVAGMEPVEFLGSFKVGRRCAATLVEAGLAPDGRQSATGRLAFAGVTVERSVALTPDFVLEIADRWAGAGDAARTSRFLIPAGWRIIEGSTGEGRLVMVQDDLRVEIRALAGTLSTEAGRWSRRYNVWEEATALVLAPKAEADRAGLRIAVLKAGA</sequence>
<keyword evidence="3" id="KW-0574">Periplasm</keyword>
<evidence type="ECO:0000256" key="1">
    <source>
        <dbReference type="ARBA" id="ARBA00004418"/>
    </source>
</evidence>
<dbReference type="PANTHER" id="PTHR39210:SF1">
    <property type="entry name" value="HEPARIN-SULFATE LYASE"/>
    <property type="match status" value="1"/>
</dbReference>
<proteinExistence type="predicted"/>
<evidence type="ECO:0000259" key="5">
    <source>
        <dbReference type="Pfam" id="PF07940"/>
    </source>
</evidence>
<evidence type="ECO:0000313" key="7">
    <source>
        <dbReference type="Proteomes" id="UP000199229"/>
    </source>
</evidence>
<dbReference type="STRING" id="582675.SAMN05192565_103244"/>